<gene>
    <name evidence="1" type="ORF">8014-B2_00119</name>
</gene>
<dbReference type="EMBL" id="JX486088">
    <property type="protein sequence ID" value="AFU63186.1"/>
    <property type="molecule type" value="Genomic_DNA"/>
</dbReference>
<keyword evidence="2" id="KW-1185">Reference proteome</keyword>
<reference evidence="1 2" key="1">
    <citation type="journal article" date="2012" name="Appl. Environ. Microbiol.">
        <title>Characterization of Two Virulent Phages of Lactobacillus plantarum.</title>
        <authorList>
            <person name="Briggiler Marco M."/>
            <person name="Garneau J.E."/>
            <person name="Tremblay D."/>
            <person name="Quiberoni A."/>
            <person name="Moineau S."/>
        </authorList>
    </citation>
    <scope>NUCLEOTIDE SEQUENCE [LARGE SCALE GENOMIC DNA]</scope>
</reference>
<proteinExistence type="predicted"/>
<accession>K4HZX3</accession>
<evidence type="ECO:0000313" key="1">
    <source>
        <dbReference type="EMBL" id="AFU63186.1"/>
    </source>
</evidence>
<protein>
    <submittedName>
        <fullName evidence="1">Uncharacterized protein</fullName>
    </submittedName>
</protein>
<organism evidence="1 2">
    <name type="scientific">Lactobacillus phage ATCC 8014-B2</name>
    <dbReference type="NCBI Taxonomy" id="1225795"/>
    <lineage>
        <taxon>Viruses</taxon>
        <taxon>Duplodnaviria</taxon>
        <taxon>Heunggongvirae</taxon>
        <taxon>Uroviricota</taxon>
        <taxon>Caudoviricetes</taxon>
        <taxon>Tybeckvirinae</taxon>
        <taxon>Douglaswolinvirus</taxon>
        <taxon>Douglaswolinvirus B2</taxon>
    </lineage>
</organism>
<dbReference type="Proteomes" id="UP000008061">
    <property type="component" value="Segment"/>
</dbReference>
<evidence type="ECO:0000313" key="2">
    <source>
        <dbReference type="Proteomes" id="UP000008061"/>
    </source>
</evidence>
<name>K4HZX3_9CAUD</name>
<sequence>MIKKVTKTELENIAFDNYYLPYEFFIKVNMLETIGLLFKGKTVYKVGNEFYTEM</sequence>